<dbReference type="RefSeq" id="XP_065331175.1">
    <property type="nucleotide sequence ID" value="XM_065475103.1"/>
</dbReference>
<keyword evidence="1" id="KW-1133">Transmembrane helix</keyword>
<dbReference type="KEGG" id="vnx:VNE69_12015"/>
<keyword evidence="3" id="KW-1185">Reference proteome</keyword>
<keyword evidence="1" id="KW-0812">Transmembrane</keyword>
<evidence type="ECO:0000313" key="2">
    <source>
        <dbReference type="EMBL" id="WUR05030.1"/>
    </source>
</evidence>
<dbReference type="GeneID" id="90542877"/>
<dbReference type="Proteomes" id="UP001334084">
    <property type="component" value="Chromosome 12"/>
</dbReference>
<proteinExistence type="predicted"/>
<evidence type="ECO:0000256" key="1">
    <source>
        <dbReference type="SAM" id="Phobius"/>
    </source>
</evidence>
<evidence type="ECO:0000313" key="3">
    <source>
        <dbReference type="Proteomes" id="UP001334084"/>
    </source>
</evidence>
<dbReference type="EMBL" id="CP142737">
    <property type="protein sequence ID" value="WUR05030.1"/>
    <property type="molecule type" value="Genomic_DNA"/>
</dbReference>
<keyword evidence="1" id="KW-0472">Membrane</keyword>
<organism evidence="2 3">
    <name type="scientific">Vairimorpha necatrix</name>
    <dbReference type="NCBI Taxonomy" id="6039"/>
    <lineage>
        <taxon>Eukaryota</taxon>
        <taxon>Fungi</taxon>
        <taxon>Fungi incertae sedis</taxon>
        <taxon>Microsporidia</taxon>
        <taxon>Nosematidae</taxon>
        <taxon>Vairimorpha</taxon>
    </lineage>
</organism>
<feature type="transmembrane region" description="Helical" evidence="1">
    <location>
        <begin position="143"/>
        <end position="161"/>
    </location>
</feature>
<accession>A0AAX4JGE5</accession>
<dbReference type="AlphaFoldDB" id="A0AAX4JGE5"/>
<reference evidence="2" key="1">
    <citation type="journal article" date="2024" name="BMC Genomics">
        <title>Functional annotation of a divergent genome using sequence and structure-based similarity.</title>
        <authorList>
            <person name="Svedberg D."/>
            <person name="Winiger R.R."/>
            <person name="Berg A."/>
            <person name="Sharma H."/>
            <person name="Tellgren-Roth C."/>
            <person name="Debrunner-Vossbrinck B.A."/>
            <person name="Vossbrinck C.R."/>
            <person name="Barandun J."/>
        </authorList>
    </citation>
    <scope>NUCLEOTIDE SEQUENCE</scope>
    <source>
        <strain evidence="2">Illinois isolate</strain>
    </source>
</reference>
<name>A0AAX4JGE5_9MICR</name>
<gene>
    <name evidence="2" type="ORF">VNE69_12015</name>
</gene>
<sequence length="164" mass="19375">MFDSEYFSKLLNETISYIQNRDLHSDVEDLDTRIESNKLALRILTEDIQDRDLKDEVLNRLDNLYQETSTVIYRDIIKDNENEDIEEDIYKSSKILKDKASRLYKDLIFDQAVLDRVSNKINKNITDTSENIKKIQGRKEGGGLSQIIYVIIIFLIIYFIIRFL</sequence>
<protein>
    <submittedName>
        <fullName evidence="2">Membrane protein</fullName>
    </submittedName>
</protein>